<feature type="transmembrane region" description="Helical" evidence="14">
    <location>
        <begin position="3930"/>
        <end position="3952"/>
    </location>
</feature>
<evidence type="ECO:0000256" key="9">
    <source>
        <dbReference type="ARBA" id="ARBA00044656"/>
    </source>
</evidence>
<feature type="transmembrane region" description="Helical" evidence="14">
    <location>
        <begin position="955"/>
        <end position="974"/>
    </location>
</feature>
<feature type="transmembrane region" description="Helical" evidence="14">
    <location>
        <begin position="2939"/>
        <end position="2960"/>
    </location>
</feature>
<feature type="transmembrane region" description="Helical" evidence="14">
    <location>
        <begin position="212"/>
        <end position="235"/>
    </location>
</feature>
<dbReference type="InterPro" id="IPR045263">
    <property type="entry name" value="GLUT"/>
</dbReference>
<feature type="transmembrane region" description="Helical" evidence="14">
    <location>
        <begin position="1957"/>
        <end position="1978"/>
    </location>
</feature>
<evidence type="ECO:0000256" key="5">
    <source>
        <dbReference type="ARBA" id="ARBA00022989"/>
    </source>
</evidence>
<keyword evidence="5 14" id="KW-1133">Transmembrane helix</keyword>
<feature type="transmembrane region" description="Helical" evidence="14">
    <location>
        <begin position="2906"/>
        <end position="2927"/>
    </location>
</feature>
<feature type="transmembrane region" description="Helical" evidence="14">
    <location>
        <begin position="1924"/>
        <end position="1945"/>
    </location>
</feature>
<feature type="transmembrane region" description="Helical" evidence="14">
    <location>
        <begin position="3631"/>
        <end position="3653"/>
    </location>
</feature>
<feature type="transmembrane region" description="Helical" evidence="14">
    <location>
        <begin position="3370"/>
        <end position="3391"/>
    </location>
</feature>
<dbReference type="InterPro" id="IPR036259">
    <property type="entry name" value="MFS_trans_sf"/>
</dbReference>
<feature type="transmembrane region" description="Helical" evidence="14">
    <location>
        <begin position="2360"/>
        <end position="2381"/>
    </location>
</feature>
<evidence type="ECO:0000256" key="8">
    <source>
        <dbReference type="ARBA" id="ARBA00044648"/>
    </source>
</evidence>
<feature type="transmembrane region" description="Helical" evidence="14">
    <location>
        <begin position="383"/>
        <end position="403"/>
    </location>
</feature>
<dbReference type="PRINTS" id="PR00171">
    <property type="entry name" value="SUGRTRNSPORT"/>
</dbReference>
<feature type="transmembrane region" description="Helical" evidence="14">
    <location>
        <begin position="2448"/>
        <end position="2469"/>
    </location>
</feature>
<organism evidence="16 17">
    <name type="scientific">Phytophthora citrophthora</name>
    <dbReference type="NCBI Taxonomy" id="4793"/>
    <lineage>
        <taxon>Eukaryota</taxon>
        <taxon>Sar</taxon>
        <taxon>Stramenopiles</taxon>
        <taxon>Oomycota</taxon>
        <taxon>Peronosporomycetes</taxon>
        <taxon>Peronosporales</taxon>
        <taxon>Peronosporaceae</taxon>
        <taxon>Phytophthora</taxon>
    </lineage>
</organism>
<feature type="transmembrane region" description="Helical" evidence="14">
    <location>
        <begin position="3161"/>
        <end position="3178"/>
    </location>
</feature>
<comment type="catalytic activity">
    <reaction evidence="10">
        <text>D-mannose(out) = D-mannose(in)</text>
        <dbReference type="Rhea" id="RHEA:78391"/>
        <dbReference type="ChEBI" id="CHEBI:4208"/>
    </reaction>
    <physiologicalReaction direction="left-to-right" evidence="10">
        <dbReference type="Rhea" id="RHEA:78392"/>
    </physiologicalReaction>
</comment>
<feature type="transmembrane region" description="Helical" evidence="14">
    <location>
        <begin position="127"/>
        <end position="143"/>
    </location>
</feature>
<feature type="transmembrane region" description="Helical" evidence="14">
    <location>
        <begin position="1311"/>
        <end position="1332"/>
    </location>
</feature>
<feature type="transmembrane region" description="Helical" evidence="14">
    <location>
        <begin position="2972"/>
        <end position="2990"/>
    </location>
</feature>
<feature type="transmembrane region" description="Helical" evidence="14">
    <location>
        <begin position="638"/>
        <end position="661"/>
    </location>
</feature>
<evidence type="ECO:0000256" key="11">
    <source>
        <dbReference type="ARBA" id="ARBA00044668"/>
    </source>
</evidence>
<feature type="transmembrane region" description="Helical" evidence="14">
    <location>
        <begin position="1138"/>
        <end position="1160"/>
    </location>
</feature>
<feature type="transmembrane region" description="Helical" evidence="14">
    <location>
        <begin position="3688"/>
        <end position="3710"/>
    </location>
</feature>
<comment type="subcellular location">
    <subcellularLocation>
        <location evidence="1">Membrane</location>
        <topology evidence="1">Multi-pass membrane protein</topology>
    </subcellularLocation>
</comment>
<dbReference type="InterPro" id="IPR005828">
    <property type="entry name" value="MFS_sugar_transport-like"/>
</dbReference>
<feature type="transmembrane region" description="Helical" evidence="14">
    <location>
        <begin position="2851"/>
        <end position="2872"/>
    </location>
</feature>
<feature type="transmembrane region" description="Helical" evidence="14">
    <location>
        <begin position="2481"/>
        <end position="2499"/>
    </location>
</feature>
<feature type="transmembrane region" description="Helical" evidence="14">
    <location>
        <begin position="149"/>
        <end position="172"/>
    </location>
</feature>
<keyword evidence="17" id="KW-1185">Reference proteome</keyword>
<evidence type="ECO:0000313" key="16">
    <source>
        <dbReference type="EMBL" id="KAK1946798.1"/>
    </source>
</evidence>
<feature type="transmembrane region" description="Helical" evidence="14">
    <location>
        <begin position="921"/>
        <end position="943"/>
    </location>
</feature>
<keyword evidence="3" id="KW-0813">Transport</keyword>
<feature type="transmembrane region" description="Helical" evidence="14">
    <location>
        <begin position="701"/>
        <end position="724"/>
    </location>
</feature>
<feature type="transmembrane region" description="Helical" evidence="14">
    <location>
        <begin position="1432"/>
        <end position="1450"/>
    </location>
</feature>
<feature type="transmembrane region" description="Helical" evidence="14">
    <location>
        <begin position="1897"/>
        <end position="1918"/>
    </location>
</feature>
<feature type="transmembrane region" description="Helical" evidence="14">
    <location>
        <begin position="2388"/>
        <end position="2409"/>
    </location>
</feature>
<feature type="transmembrane region" description="Helical" evidence="14">
    <location>
        <begin position="473"/>
        <end position="494"/>
    </location>
</feature>
<comment type="catalytic activity">
    <reaction evidence="9">
        <text>D-xylose(out) = D-xylose(in)</text>
        <dbReference type="Rhea" id="RHEA:78427"/>
        <dbReference type="ChEBI" id="CHEBI:53455"/>
    </reaction>
    <physiologicalReaction direction="left-to-right" evidence="9">
        <dbReference type="Rhea" id="RHEA:78428"/>
    </physiologicalReaction>
</comment>
<dbReference type="InterPro" id="IPR003663">
    <property type="entry name" value="Sugar/inositol_transpt"/>
</dbReference>
<feature type="transmembrane region" description="Helical" evidence="14">
    <location>
        <begin position="1833"/>
        <end position="1854"/>
    </location>
</feature>
<feature type="domain" description="Major facilitator superfamily (MFS) profile" evidence="15">
    <location>
        <begin position="535"/>
        <end position="978"/>
    </location>
</feature>
<feature type="transmembrane region" description="Helical" evidence="14">
    <location>
        <begin position="1365"/>
        <end position="1388"/>
    </location>
</feature>
<feature type="transmembrane region" description="Helical" evidence="14">
    <location>
        <begin position="3430"/>
        <end position="3451"/>
    </location>
</feature>
<feature type="transmembrane region" description="Helical" evidence="14">
    <location>
        <begin position="673"/>
        <end position="695"/>
    </location>
</feature>
<feature type="transmembrane region" description="Helical" evidence="14">
    <location>
        <begin position="3306"/>
        <end position="3327"/>
    </location>
</feature>
<feature type="domain" description="Major facilitator superfamily (MFS) profile" evidence="15">
    <location>
        <begin position="1000"/>
        <end position="1454"/>
    </location>
</feature>
<feature type="transmembrane region" description="Helical" evidence="14">
    <location>
        <begin position="1050"/>
        <end position="1069"/>
    </location>
</feature>
<feature type="transmembrane region" description="Helical" evidence="14">
    <location>
        <begin position="995"/>
        <end position="1013"/>
    </location>
</feature>
<feature type="transmembrane region" description="Helical" evidence="14">
    <location>
        <begin position="1400"/>
        <end position="1420"/>
    </location>
</feature>
<feature type="transmembrane region" description="Helical" evidence="14">
    <location>
        <begin position="3397"/>
        <end position="3418"/>
    </location>
</feature>
<feature type="transmembrane region" description="Helical" evidence="14">
    <location>
        <begin position="2324"/>
        <end position="2345"/>
    </location>
</feature>
<keyword evidence="6 14" id="KW-0472">Membrane</keyword>
<dbReference type="PROSITE" id="PS50850">
    <property type="entry name" value="MFS"/>
    <property type="match status" value="8"/>
</dbReference>
<feature type="transmembrane region" description="Helical" evidence="14">
    <location>
        <begin position="1869"/>
        <end position="1890"/>
    </location>
</feature>
<dbReference type="EMBL" id="JASMQC010000003">
    <property type="protein sequence ID" value="KAK1946798.1"/>
    <property type="molecule type" value="Genomic_DNA"/>
</dbReference>
<feature type="transmembrane region" description="Helical" evidence="14">
    <location>
        <begin position="2415"/>
        <end position="2436"/>
    </location>
</feature>
<feature type="transmembrane region" description="Helical" evidence="14">
    <location>
        <begin position="3342"/>
        <end position="3363"/>
    </location>
</feature>
<feature type="transmembrane region" description="Helical" evidence="14">
    <location>
        <begin position="1990"/>
        <end position="2008"/>
    </location>
</feature>
<dbReference type="SUPFAM" id="SSF103473">
    <property type="entry name" value="MFS general substrate transporter"/>
    <property type="match status" value="8"/>
</dbReference>
<feature type="domain" description="Major facilitator superfamily (MFS) profile" evidence="15">
    <location>
        <begin position="46"/>
        <end position="498"/>
    </location>
</feature>
<feature type="transmembrane region" description="Helical" evidence="14">
    <location>
        <begin position="3840"/>
        <end position="3861"/>
    </location>
</feature>
<feature type="transmembrane region" description="Helical" evidence="14">
    <location>
        <begin position="2670"/>
        <end position="2687"/>
    </location>
</feature>
<dbReference type="Pfam" id="PF00083">
    <property type="entry name" value="Sugar_tr"/>
    <property type="match status" value="8"/>
</dbReference>
<dbReference type="PANTHER" id="PTHR23503">
    <property type="entry name" value="SOLUTE CARRIER FAMILY 2"/>
    <property type="match status" value="1"/>
</dbReference>
<comment type="catalytic activity">
    <reaction evidence="8">
        <text>D-glucose(out) = D-glucose(in)</text>
        <dbReference type="Rhea" id="RHEA:60376"/>
        <dbReference type="ChEBI" id="CHEBI:4167"/>
    </reaction>
    <physiologicalReaction direction="left-to-right" evidence="8">
        <dbReference type="Rhea" id="RHEA:60377"/>
    </physiologicalReaction>
</comment>
<feature type="transmembrane region" description="Helical" evidence="14">
    <location>
        <begin position="1497"/>
        <end position="1517"/>
    </location>
</feature>
<evidence type="ECO:0000256" key="13">
    <source>
        <dbReference type="ARBA" id="ARBA00044780"/>
    </source>
</evidence>
<feature type="transmembrane region" description="Helical" evidence="14">
    <location>
        <begin position="585"/>
        <end position="603"/>
    </location>
</feature>
<feature type="transmembrane region" description="Helical" evidence="14">
    <location>
        <begin position="3190"/>
        <end position="3212"/>
    </location>
</feature>
<feature type="transmembrane region" description="Helical" evidence="14">
    <location>
        <begin position="1081"/>
        <end position="1098"/>
    </location>
</feature>
<feature type="transmembrane region" description="Helical" evidence="14">
    <location>
        <begin position="2699"/>
        <end position="2721"/>
    </location>
</feature>
<feature type="transmembrane region" description="Helical" evidence="14">
    <location>
        <begin position="3804"/>
        <end position="3825"/>
    </location>
</feature>
<dbReference type="Gene3D" id="1.20.1250.20">
    <property type="entry name" value="MFS general substrate transporter like domains"/>
    <property type="match status" value="8"/>
</dbReference>
<feature type="transmembrane region" description="Helical" evidence="14">
    <location>
        <begin position="525"/>
        <end position="546"/>
    </location>
</feature>
<feature type="domain" description="Major facilitator superfamily (MFS) profile" evidence="15">
    <location>
        <begin position="3052"/>
        <end position="3485"/>
    </location>
</feature>
<feature type="transmembrane region" description="Helical" evidence="14">
    <location>
        <begin position="2879"/>
        <end position="2900"/>
    </location>
</feature>
<feature type="domain" description="Major facilitator superfamily (MFS) profile" evidence="15">
    <location>
        <begin position="2561"/>
        <end position="2994"/>
    </location>
</feature>
<feature type="transmembrane region" description="Helical" evidence="14">
    <location>
        <begin position="860"/>
        <end position="881"/>
    </location>
</feature>
<feature type="transmembrane region" description="Helical" evidence="14">
    <location>
        <begin position="2151"/>
        <end position="2173"/>
    </location>
</feature>
<feature type="transmembrane region" description="Helical" evidence="14">
    <location>
        <begin position="96"/>
        <end position="115"/>
    </location>
</feature>
<feature type="domain" description="Major facilitator superfamily (MFS) profile" evidence="15">
    <location>
        <begin position="1579"/>
        <end position="2012"/>
    </location>
</feature>
<dbReference type="NCBIfam" id="TIGR00879">
    <property type="entry name" value="SP"/>
    <property type="match status" value="8"/>
</dbReference>
<dbReference type="GO" id="GO:0015149">
    <property type="term" value="F:hexose transmembrane transporter activity"/>
    <property type="evidence" value="ECO:0007669"/>
    <property type="project" value="TreeGrafter"/>
</dbReference>
<feature type="transmembrane region" description="Helical" evidence="14">
    <location>
        <begin position="409"/>
        <end position="432"/>
    </location>
</feature>
<comment type="catalytic activity">
    <reaction evidence="12">
        <text>D-fructose(out) = D-fructose(in)</text>
        <dbReference type="Rhea" id="RHEA:60372"/>
        <dbReference type="ChEBI" id="CHEBI:37721"/>
    </reaction>
    <physiologicalReaction direction="left-to-right" evidence="12">
        <dbReference type="Rhea" id="RHEA:60373"/>
    </physiologicalReaction>
</comment>
<feature type="transmembrane region" description="Helical" evidence="14">
    <location>
        <begin position="3895"/>
        <end position="3918"/>
    </location>
</feature>
<feature type="transmembrane region" description="Helical" evidence="14">
    <location>
        <begin position="3868"/>
        <end position="3889"/>
    </location>
</feature>
<feature type="transmembrane region" description="Helical" evidence="14">
    <location>
        <begin position="3133"/>
        <end position="3155"/>
    </location>
</feature>
<evidence type="ECO:0000256" key="14">
    <source>
        <dbReference type="SAM" id="Phobius"/>
    </source>
</evidence>
<feature type="transmembrane region" description="Helical" evidence="14">
    <location>
        <begin position="3659"/>
        <end position="3676"/>
    </location>
</feature>
<feature type="transmembrane region" description="Helical" evidence="14">
    <location>
        <begin position="2179"/>
        <end position="2196"/>
    </location>
</feature>
<feature type="transmembrane region" description="Helical" evidence="14">
    <location>
        <begin position="1660"/>
        <end position="1682"/>
    </location>
</feature>
<feature type="transmembrane region" description="Helical" evidence="14">
    <location>
        <begin position="1339"/>
        <end position="1359"/>
    </location>
</feature>
<gene>
    <name evidence="16" type="ORF">P3T76_002350</name>
</gene>
<feature type="transmembrane region" description="Helical" evidence="14">
    <location>
        <begin position="355"/>
        <end position="376"/>
    </location>
</feature>
<evidence type="ECO:0000259" key="15">
    <source>
        <dbReference type="PROSITE" id="PS50850"/>
    </source>
</evidence>
<feature type="transmembrane region" description="Helical" evidence="14">
    <location>
        <begin position="1717"/>
        <end position="1739"/>
    </location>
</feature>
<keyword evidence="4 14" id="KW-0812">Transmembrane</keyword>
<feature type="transmembrane region" description="Helical" evidence="14">
    <location>
        <begin position="1629"/>
        <end position="1648"/>
    </location>
</feature>
<feature type="transmembrane region" description="Helical" evidence="14">
    <location>
        <begin position="1104"/>
        <end position="1126"/>
    </location>
</feature>
<evidence type="ECO:0000313" key="17">
    <source>
        <dbReference type="Proteomes" id="UP001259832"/>
    </source>
</evidence>
<dbReference type="Proteomes" id="UP001259832">
    <property type="component" value="Unassembled WGS sequence"/>
</dbReference>
<feature type="transmembrane region" description="Helical" evidence="14">
    <location>
        <begin position="3958"/>
        <end position="3976"/>
    </location>
</feature>
<evidence type="ECO:0000256" key="12">
    <source>
        <dbReference type="ARBA" id="ARBA00044710"/>
    </source>
</evidence>
<feature type="transmembrane region" description="Helical" evidence="14">
    <location>
        <begin position="1275"/>
        <end position="1296"/>
    </location>
</feature>
<feature type="transmembrane region" description="Helical" evidence="14">
    <location>
        <begin position="1166"/>
        <end position="1189"/>
    </location>
</feature>
<evidence type="ECO:0000256" key="3">
    <source>
        <dbReference type="ARBA" id="ARBA00022448"/>
    </source>
</evidence>
<sequence>MDFSASMINSTSGYVWVAPTPMVMMPAPAVEEETAVVKPTWRLYANILVAVLQALQFGWSTSQMNNSIFNNEVDCNARPIAPGTCLMFPGHTKTQWTIAVSSWIVGGMIGSLLTGRVSNKFGRKPTMMANCLFMIAGGAVQAFSNTITIFTVGRVFAGIAAGGSTAVIPGFIGEICPPHLRSKLGVCFQISITLGHLFVAITFFFASTSTGWRYIAGFPIILASLFLLLAPVVLVESPAWLIMMNKPKEAEQELARLFGEDNVYAAKKWINQQQEDPESKREGSIRLQDLGMSMIAPPADAGQTSTMSKLFSRALLPQLLTAIGVAGAQQLTGVNAVFFYSSGIFKQAGLSDSRIGVLLVNFVNVLPTLVCGMLAARVGNKMLILYGFVGMLLSAVGITATLVTSLSPLAIVFVALYVTTFGASLGPLAWGVMADLFPDDVRAVGCSICVGCSWLCSLTIGLVYPYLAAALGNYSFVPFMYTITLSFLFFFSIVPDTYGKTIQEIQDEFNDKWQKKPKKKADDKTVPLSSTFWGSLAVLLLLPFQFGWSVGQLNLTTFNDEDACNARPVADGTCLMFPGHTKTEWTLTVNAWIVGGMIGSLACGAISERFGRKKVLLVNAIIMLAGAVIQASTSSISVFMVGRIVAGVASGCATGMVGGYISEITPPSRRNSYGTFMQVSLSAGILVVTISFFVADTSSGWRYIAAFPVLNAGFFLALAPFVLVESPAWLLEKGDHERAESEIARLYGHEYVQQALSWMEPPTNTDLESEAQSDEQQYEGGAFSLLISPLFIKQLLVALGVSAAQQLTGINAVCYYSSDIFSDAGISDGRVGGVIVYVLMLLPTMTVARLSERFGNRRLLLTGLAGMFISATGITLALALSVEVLSIVFMGTFVASFSASVGPLIWPITAALFTDSVRATAVSMCIFINWVCNLIIGVCFPYVSDALDAYKFVPFMVTTAAFYLFTHASHVWLVPTPVVTEVPQTRRNSTIKPTWRLYANVLVAVLQPFQFGWSTSQMNNSIFNNEADCNARPIAPGTCLMFPGHTKTQWTIAVSSWIVGGMIGSLVTGRVSNKFGRKPTMMANCLFMIAGAVIQAASENIWVFTVGRVFAGIAAGGSTAVIPGFIGEICPPDLRSKLGVCFQISITLGHLFVAITFFFASTSFGWRAIAAFPITLAFSFLVLAPFVLVESPAWLLMAGQPVLAERELARLFGQENVFLAKTWMKQEEAAPRVGVGSEYVMPLQDLRVSMALMAPNAPQPRGFAALFSPELRRQLLVAIGVAGAQQLTGVNAVFFYSSGIFKQAGLSDSRIGVLLVNFVNVLPTLICGLLSARLGNRKLILIGFAGMFCSAVGMTAALVGSLPALAIVFTALYVTTFGSSLGPLAWGIMADLFPDDVRAMGCSICVGCSWLCSLTIGLGYPYLAAAFDNYSFVPFMCTVTLSFLFVQTFVPETYGKTIQEIQDEFDAKRLGKDRNREHSQQASPGAFYLTFKALDDYAYVPFVVLLAIFYLLALKLVPETSGKSAEEIQAEYDSRREHKQASMADNYAEAASPKPFTAFDEANKAAARLIKPKTILYTSALLSWLQPFQSGWSTSQMNLSQYNDTDECNARPVAEDTCLMFPGHSKLEWTFAVNAWIFGAMVGSLCCGHFSDKYGRKKTLMLNCIFMIVGGVVQAAVSNIWLFALGRLIAGISSGTATATIGGYINELSPPHMRNTLGLGLQIFTTIGILVPAIAFFFANTSSGWRYLAAFPVVLAAIYLLLAPSMCVESPAWLLTKGRKEEAKQVIARLYGEEHVQTALSWLEVSKASAEEGLIDSTPKKESMFAPRYRMQLLGGILLSCAQQLSGINAVFYYSGNIFSDAGISDSRVGTLIIDFINIWPAFFTGVLANRFGARNMILWGLSGMVVMSLGMTVAFIVDVSALSIVFTALYVIVFGVTLGPLVWVMTADIFPDSIRASASSLCIGINWLCNLIVGVSYPYVSDALDDYAYVPFVVLLAIFYLLALKLVPETSGKSAEEIQAEYDSRREHKQASMADNYAEAASPKPFTAFDEANKAAARLIKPKTILYTSALLSWLQPFQSGWSTSQMNLSQYNDTDECNARPVAEDTCLMFPGHSKLEWTFAVNAWIFGAMVGSLCCGHFSDKYGRKKTLMLNCIFMIVGGVVQAAVSNIWLFALGRLIAGISSGTATATIGGYINELSPPHMRNTLGLGLQIFTTIGILVPAIAFFFANTSSGWRYLAAFPVVLAAIYLLLAPSMCVESPAWLLTKGRKEEAKQVIARLYGEEHVQTALSWLEVSKASAEEGLIDSTPKKESMFAPRYRMQLLGGILLSCAQQLSGINAVFYYSGNIFSDAGISDSRVGTLIIDFINIWPAFFTGVLANRFGARNMILWGLSGMVVMSLGMTVAFIVDVSALSIVFTALYVIVFGVTLGPLVWVMTADIFPDSIRASASSLCIGINWLCNLIVGVSYPYVSDALDDYAYVPFVVLLAIFYLLALKLVPETSGKSAEEIQAEYDSRREHKQASMADNYAEAASPKPFTAFDEANKAAARLIKPKTILYTSALLSWLQPFQSGWSTSQMNLSQYNDTDECNARPVAEDTCLMFPGHSKLEWTFAVNAWIFGAMVGSLCCGHFSDKYGRKKTLMLNCIFMIVGGVVQAAVSNIWLFALGRLIAGISSGTATATIGGYINELSPPHMRNTLGLGLQIFTTIGILVPAIAFFFANTSSGWRYLAAFPVVLAAIYLLLAPSMCVESPAWLLTKGRKEEAKQVIARLYGEEHVQTALSWLEVSKASAEEGLIDSTPKKESMFAPRYRMQLLGGILLSCAQQLSGINAVFYYSGNIFSDAGISDSRVGTLIIDFINIWPAFFTGVLANRFGARNMILWGLSGMVVMSLGMTVAFIVDVSALSIVFTALYVIVFGVTLGPLVWVMTADIFPDSIRASASSLCIGINWLCNLIVGVSYPYVSDALDDYAYVPFVVLLAIFYLLALKLVPETSGKSAEEIQAEYDSRREHKQASMADNYAEAASPKPFTAFDEANKAAARLIKPKTILYTSALLSWLQPFQSGWSTSQMNLSQYNDTDECNARPVAEDTCLMFPGHSKLEWTFAVNAWIFGAMVGSLCCGHFSDKYGRKKTLMLNCIFMIVGGVVQAAVSNIWLFALGRLIAGISSGTATATIGGYINELSPPHMRNTLGLGLQIFTTIGILVPAIAFFFANTSSGWRYLAAFPVVLAAIYLLLAPSMCVESPAWLLTKGRKEEAKQVIARLYGEEHVQTALSWLEVSKASAEEGLIDSTPKKESMFAPRYRMQLLGGILLSCAQQLSGINAVFYYSGNIFSDAGISDSRVGTLIIDFINIWPAFFTGVLANRFGARNMILWGLSGMVVMSLGMTVAFIVDVSALSIVFTALYVIVFGVTLGPLVWVMTADIFPDSIRASASSLCIGINWLCNLIVGVSYPYVSDALDDYAYVPFVVLLAIFYLLALKLVPETSGKSAEEIQAEYDSRREHRVETTTKRSTKMADNYTEASTPKPVTAFDEANKAAARLIKPKAILYTSALLSWLQPFQSGWSTSQTNLSQYNDTDECNARPVAEDTCLMFPGHSKLEWTFAVNAWIFGAMIGSLCCGHFSDQLGRKKTLMFNCIFMFVGGVVEASVSNVWAFAVGRLIAGLASGTATGTIGAYVNELSPPHMRNTLGLGLQIFTTIGILFPAICFFFANTSSGWRYLAAFPCILAVIYMVLAPSMCIESPAWLLTKGRTEEAKEVIARLYGEEHVQTALSWLQVNKKPETAEEGLSAPKQESMFAPRYRMQLLGGILLSCAQQLSGINAVFYYSGSIFSDAGISDSRIGTLIIDFINIWPAFFTGVLANRFGARNMILWGLAGMFVMSVLMTVAFIVDVSALSIVFTALYVIAFGVTLGPLVWVMTADIFPDSIRASASSLCIGMNWLCNLIVGVAYPYISDALDDYAYVPFVVLLAIFFLLALKLVPETTGKSAEEILAEYDSRREK</sequence>
<feature type="transmembrane region" description="Helical" evidence="14">
    <location>
        <begin position="887"/>
        <end position="909"/>
    </location>
</feature>
<feature type="transmembrane region" description="Helical" evidence="14">
    <location>
        <begin position="319"/>
        <end position="340"/>
    </location>
</feature>
<dbReference type="PANTHER" id="PTHR23503:SF8">
    <property type="entry name" value="FACILITATED GLUCOSE TRANSPORTER PROTEIN 1"/>
    <property type="match status" value="1"/>
</dbReference>
<evidence type="ECO:0000256" key="4">
    <source>
        <dbReference type="ARBA" id="ARBA00022692"/>
    </source>
</evidence>
<comment type="catalytic activity">
    <reaction evidence="11">
        <text>D-glucosamine(out) = D-glucosamine(in)</text>
        <dbReference type="Rhea" id="RHEA:78423"/>
        <dbReference type="ChEBI" id="CHEBI:58723"/>
    </reaction>
    <physiologicalReaction direction="left-to-right" evidence="11">
        <dbReference type="Rhea" id="RHEA:78424"/>
    </physiologicalReaction>
</comment>
<feature type="transmembrane region" description="Helical" evidence="14">
    <location>
        <begin position="615"/>
        <end position="632"/>
    </location>
</feature>
<evidence type="ECO:0000256" key="2">
    <source>
        <dbReference type="ARBA" id="ARBA00011738"/>
    </source>
</evidence>
<dbReference type="GO" id="GO:0016020">
    <property type="term" value="C:membrane"/>
    <property type="evidence" value="ECO:0007669"/>
    <property type="project" value="UniProtKB-SubCell"/>
</dbReference>
<accession>A0AAD9GYV5</accession>
<comment type="subunit">
    <text evidence="2">Homodimer.</text>
</comment>
<feature type="transmembrane region" description="Helical" evidence="14">
    <location>
        <begin position="3463"/>
        <end position="3481"/>
    </location>
</feature>
<evidence type="ECO:0000256" key="6">
    <source>
        <dbReference type="ARBA" id="ARBA00023136"/>
    </source>
</evidence>
<name>A0AAD9GYV5_9STRA</name>
<reference evidence="16" key="1">
    <citation type="submission" date="2023-08" db="EMBL/GenBank/DDBJ databases">
        <title>Reference Genome Resource for the Citrus Pathogen Phytophthora citrophthora.</title>
        <authorList>
            <person name="Moller H."/>
            <person name="Coetzee B."/>
            <person name="Rose L.J."/>
            <person name="Van Niekerk J.M."/>
        </authorList>
    </citation>
    <scope>NUCLEOTIDE SEQUENCE</scope>
    <source>
        <strain evidence="16">STE-U-9442</strain>
    </source>
</reference>
<feature type="transmembrane region" description="Helical" evidence="14">
    <location>
        <begin position="2642"/>
        <end position="2664"/>
    </location>
</feature>
<evidence type="ECO:0000256" key="1">
    <source>
        <dbReference type="ARBA" id="ARBA00004141"/>
    </source>
</evidence>
<dbReference type="InterPro" id="IPR020846">
    <property type="entry name" value="MFS_dom"/>
</dbReference>
<dbReference type="PROSITE" id="PS00217">
    <property type="entry name" value="SUGAR_TRANSPORT_2"/>
    <property type="match status" value="8"/>
</dbReference>
<evidence type="ECO:0000256" key="7">
    <source>
        <dbReference type="ARBA" id="ARBA00044637"/>
    </source>
</evidence>
<comment type="catalytic activity">
    <reaction evidence="7">
        <text>D-galactose(in) = D-galactose(out)</text>
        <dbReference type="Rhea" id="RHEA:34915"/>
        <dbReference type="ChEBI" id="CHEBI:4139"/>
    </reaction>
    <physiologicalReaction direction="right-to-left" evidence="7">
        <dbReference type="Rhea" id="RHEA:34917"/>
    </physiologicalReaction>
</comment>
<feature type="domain" description="Major facilitator superfamily (MFS) profile" evidence="15">
    <location>
        <begin position="2070"/>
        <end position="2503"/>
    </location>
</feature>
<feature type="domain" description="Major facilitator superfamily (MFS) profile" evidence="15">
    <location>
        <begin position="3550"/>
        <end position="3983"/>
    </location>
</feature>
<feature type="transmembrane region" description="Helical" evidence="14">
    <location>
        <begin position="444"/>
        <end position="467"/>
    </location>
</feature>
<evidence type="ECO:0000256" key="10">
    <source>
        <dbReference type="ARBA" id="ARBA00044662"/>
    </source>
</evidence>
<feature type="transmembrane region" description="Helical" evidence="14">
    <location>
        <begin position="2208"/>
        <end position="2230"/>
    </location>
</feature>
<feature type="transmembrane region" description="Helical" evidence="14">
    <location>
        <begin position="1688"/>
        <end position="1705"/>
    </location>
</feature>
<protein>
    <recommendedName>
        <fullName evidence="13">Hexose transporter 1</fullName>
    </recommendedName>
</protein>
<comment type="caution">
    <text evidence="16">The sequence shown here is derived from an EMBL/GenBank/DDBJ whole genome shotgun (WGS) entry which is preliminary data.</text>
</comment>
<dbReference type="InterPro" id="IPR005829">
    <property type="entry name" value="Sugar_transporter_CS"/>
</dbReference>
<feature type="transmembrane region" description="Helical" evidence="14">
    <location>
        <begin position="184"/>
        <end position="206"/>
    </location>
</feature>
<proteinExistence type="predicted"/>
<feature type="transmembrane region" description="Helical" evidence="14">
    <location>
        <begin position="2815"/>
        <end position="2836"/>
    </location>
</feature>